<dbReference type="CDD" id="cd20301">
    <property type="entry name" value="cupin_ChrR"/>
    <property type="match status" value="1"/>
</dbReference>
<dbReference type="InterPro" id="IPR041916">
    <property type="entry name" value="Anti_sigma_zinc_sf"/>
</dbReference>
<dbReference type="NCBIfam" id="TIGR02451">
    <property type="entry name" value="anti_sig_ChrR"/>
    <property type="match status" value="1"/>
</dbReference>
<dbReference type="EMBL" id="BFBR01000003">
    <property type="protein sequence ID" value="GBF57630.1"/>
    <property type="molecule type" value="Genomic_DNA"/>
</dbReference>
<sequence length="207" mass="22329">MTDTATTFSTDQDPRYQALMLDYVSGSLPRGPALVVAAHLALRPEARRVTRTFDAAGGMFLDAIEPVTIGKPDWLEAETGQDYSAMPLREIGDVAHVLSSLDQGRWRRNLAGMLMMPVPGCDAELLKLEAGRKVPEHGHAGLEVTLVLSGALDDGAQIYHRGDLLVHDEESEHQPGAAKGGDCICLIAQTGPVRLKGPLGWLINRLT</sequence>
<evidence type="ECO:0000313" key="3">
    <source>
        <dbReference type="Proteomes" id="UP000245086"/>
    </source>
</evidence>
<feature type="domain" description="ChrR-like cupin" evidence="1">
    <location>
        <begin position="119"/>
        <end position="189"/>
    </location>
</feature>
<evidence type="ECO:0000259" key="1">
    <source>
        <dbReference type="Pfam" id="PF12973"/>
    </source>
</evidence>
<keyword evidence="3" id="KW-1185">Reference proteome</keyword>
<proteinExistence type="predicted"/>
<accession>A0A2P2E985</accession>
<dbReference type="InterPro" id="IPR014710">
    <property type="entry name" value="RmlC-like_jellyroll"/>
</dbReference>
<gene>
    <name evidence="2" type="primary">chrR_1</name>
    <name evidence="2" type="ORF">PbB2_01299</name>
</gene>
<dbReference type="Gene3D" id="2.60.120.10">
    <property type="entry name" value="Jelly Rolls"/>
    <property type="match status" value="1"/>
</dbReference>
<dbReference type="InterPro" id="IPR012807">
    <property type="entry name" value="Anti-sigma_ChrR"/>
</dbReference>
<comment type="caution">
    <text evidence="2">The sequence shown here is derived from an EMBL/GenBank/DDBJ whole genome shotgun (WGS) entry which is preliminary data.</text>
</comment>
<name>A0A2P2E985_9PROT</name>
<dbReference type="AlphaFoldDB" id="A0A2P2E985"/>
<evidence type="ECO:0000313" key="2">
    <source>
        <dbReference type="EMBL" id="GBF57630.1"/>
    </source>
</evidence>
<dbReference type="OrthoDB" id="2988517at2"/>
<dbReference type="SUPFAM" id="SSF51182">
    <property type="entry name" value="RmlC-like cupins"/>
    <property type="match status" value="1"/>
</dbReference>
<dbReference type="Gene3D" id="1.10.10.1320">
    <property type="entry name" value="Anti-sigma factor, zinc-finger domain"/>
    <property type="match status" value="1"/>
</dbReference>
<dbReference type="RefSeq" id="WP_108984503.1">
    <property type="nucleotide sequence ID" value="NZ_BFBR01000003.1"/>
</dbReference>
<protein>
    <submittedName>
        <fullName evidence="2">Anti-sigma-E factor ChrR</fullName>
    </submittedName>
</protein>
<dbReference type="InterPro" id="IPR025979">
    <property type="entry name" value="ChrR-like_cupin_dom"/>
</dbReference>
<reference evidence="2 3" key="1">
    <citation type="journal article" date="2018" name="Genome Announc.">
        <title>Draft Genome Sequence of "Candidatus Phycosocius bacilliformis," an Alphaproteobacterial Ectosymbiont of the Hydrocarbon-Producing Green Alga Botryococcus braunii.</title>
        <authorList>
            <person name="Tanabe Y."/>
            <person name="Yamaguchi H."/>
            <person name="Watanabe M.M."/>
        </authorList>
    </citation>
    <scope>NUCLEOTIDE SEQUENCE [LARGE SCALE GENOMIC DNA]</scope>
    <source>
        <strain evidence="2 3">BOTRYCO-2</strain>
    </source>
</reference>
<organism evidence="2 3">
    <name type="scientific">Candidatus Phycosocius bacilliformis</name>
    <dbReference type="NCBI Taxonomy" id="1445552"/>
    <lineage>
        <taxon>Bacteria</taxon>
        <taxon>Pseudomonadati</taxon>
        <taxon>Pseudomonadota</taxon>
        <taxon>Alphaproteobacteria</taxon>
        <taxon>Caulobacterales</taxon>
        <taxon>Caulobacterales incertae sedis</taxon>
        <taxon>Candidatus Phycosocius</taxon>
    </lineage>
</organism>
<dbReference type="Proteomes" id="UP000245086">
    <property type="component" value="Unassembled WGS sequence"/>
</dbReference>
<dbReference type="Pfam" id="PF12973">
    <property type="entry name" value="Cupin_7"/>
    <property type="match status" value="1"/>
</dbReference>
<dbReference type="InterPro" id="IPR011051">
    <property type="entry name" value="RmlC_Cupin_sf"/>
</dbReference>